<protein>
    <submittedName>
        <fullName evidence="1">Uncharacterized protein</fullName>
    </submittedName>
</protein>
<dbReference type="Proteomes" id="UP000054632">
    <property type="component" value="Unassembled WGS sequence"/>
</dbReference>
<evidence type="ECO:0000313" key="2">
    <source>
        <dbReference type="EMBL" id="KRZ44802.1"/>
    </source>
</evidence>
<gene>
    <name evidence="1" type="ORF">T4A_13198</name>
    <name evidence="2" type="ORF">T4C_9312</name>
</gene>
<dbReference type="AlphaFoldDB" id="A0A0V1EUJ0"/>
<proteinExistence type="predicted"/>
<accession>A0A0V1EUJ0</accession>
<evidence type="ECO:0000313" key="3">
    <source>
        <dbReference type="Proteomes" id="UP000054632"/>
    </source>
</evidence>
<evidence type="ECO:0000313" key="4">
    <source>
        <dbReference type="Proteomes" id="UP000054826"/>
    </source>
</evidence>
<name>A0A0V1EUJ0_TRIPS</name>
<reference evidence="3 4" key="1">
    <citation type="submission" date="2015-01" db="EMBL/GenBank/DDBJ databases">
        <title>Evolution of Trichinella species and genotypes.</title>
        <authorList>
            <person name="Korhonen P.K."/>
            <person name="Edoardo P."/>
            <person name="Giuseppe L.R."/>
            <person name="Gasser R.B."/>
        </authorList>
    </citation>
    <scope>NUCLEOTIDE SEQUENCE [LARGE SCALE GENOMIC DNA]</scope>
    <source>
        <strain evidence="1">ISS13</strain>
        <strain evidence="2">ISS176</strain>
    </source>
</reference>
<organism evidence="1 3">
    <name type="scientific">Trichinella pseudospiralis</name>
    <name type="common">Parasitic roundworm</name>
    <dbReference type="NCBI Taxonomy" id="6337"/>
    <lineage>
        <taxon>Eukaryota</taxon>
        <taxon>Metazoa</taxon>
        <taxon>Ecdysozoa</taxon>
        <taxon>Nematoda</taxon>
        <taxon>Enoplea</taxon>
        <taxon>Dorylaimia</taxon>
        <taxon>Trichinellida</taxon>
        <taxon>Trichinellidae</taxon>
        <taxon>Trichinella</taxon>
    </lineage>
</organism>
<sequence>MDIQIHQSFAGTSIVIKALMDAESLRKILCEIEARLSAPVDTKDPEALTPYHIWTGTKFFDLPKVDQKNEDWLPKSPTAFQLRKCWCCYRQLIAQ</sequence>
<dbReference type="EMBL" id="JYDV01000005">
    <property type="protein sequence ID" value="KRZ44802.1"/>
    <property type="molecule type" value="Genomic_DNA"/>
</dbReference>
<evidence type="ECO:0000313" key="1">
    <source>
        <dbReference type="EMBL" id="KRY77408.1"/>
    </source>
</evidence>
<comment type="caution">
    <text evidence="1">The sequence shown here is derived from an EMBL/GenBank/DDBJ whole genome shotgun (WGS) entry which is preliminary data.</text>
</comment>
<dbReference type="EMBL" id="JYDR01000007">
    <property type="protein sequence ID" value="KRY77408.1"/>
    <property type="molecule type" value="Genomic_DNA"/>
</dbReference>
<dbReference type="Proteomes" id="UP000054826">
    <property type="component" value="Unassembled WGS sequence"/>
</dbReference>